<dbReference type="Gene3D" id="3.40.190.80">
    <property type="match status" value="1"/>
</dbReference>
<feature type="binding site" evidence="1">
    <location>
        <position position="209"/>
    </location>
    <ligand>
        <name>Mg(2+)</name>
        <dbReference type="ChEBI" id="CHEBI:18420"/>
        <label>1</label>
        <note>catalytic</note>
    </ligand>
</feature>
<keyword evidence="1" id="KW-0460">Magnesium</keyword>
<accession>A0A426UAT9</accession>
<evidence type="ECO:0000313" key="3">
    <source>
        <dbReference type="Proteomes" id="UP000280307"/>
    </source>
</evidence>
<comment type="cofactor">
    <cofactor evidence="1">
        <name>Mg(2+)</name>
        <dbReference type="ChEBI" id="CHEBI:18420"/>
    </cofactor>
</comment>
<keyword evidence="1" id="KW-0479">Metal-binding</keyword>
<dbReference type="GO" id="GO:0046872">
    <property type="term" value="F:metal ion binding"/>
    <property type="evidence" value="ECO:0007669"/>
    <property type="project" value="UniProtKB-KW"/>
</dbReference>
<dbReference type="AlphaFoldDB" id="A0A426UAT9"/>
<gene>
    <name evidence="2" type="ORF">EI684_01095</name>
</gene>
<organism evidence="2 3">
    <name type="scientific">Candidatus Viridilinea halotolerans</name>
    <dbReference type="NCBI Taxonomy" id="2491704"/>
    <lineage>
        <taxon>Bacteria</taxon>
        <taxon>Bacillati</taxon>
        <taxon>Chloroflexota</taxon>
        <taxon>Chloroflexia</taxon>
        <taxon>Chloroflexales</taxon>
        <taxon>Chloroflexineae</taxon>
        <taxon>Oscillochloridaceae</taxon>
        <taxon>Candidatus Viridilinea</taxon>
    </lineage>
</organism>
<dbReference type="GO" id="GO:0007165">
    <property type="term" value="P:signal transduction"/>
    <property type="evidence" value="ECO:0007669"/>
    <property type="project" value="TreeGrafter"/>
</dbReference>
<name>A0A426UAT9_9CHLR</name>
<protein>
    <submittedName>
        <fullName evidence="2">Inositol monophosphatase</fullName>
    </submittedName>
</protein>
<evidence type="ECO:0000256" key="1">
    <source>
        <dbReference type="PIRSR" id="PIRSR600760-2"/>
    </source>
</evidence>
<dbReference type="GO" id="GO:0008934">
    <property type="term" value="F:inositol monophosphate 1-phosphatase activity"/>
    <property type="evidence" value="ECO:0007669"/>
    <property type="project" value="TreeGrafter"/>
</dbReference>
<dbReference type="Gene3D" id="3.30.540.10">
    <property type="entry name" value="Fructose-1,6-Bisphosphatase, subunit A, domain 1"/>
    <property type="match status" value="1"/>
</dbReference>
<feature type="binding site" evidence="1">
    <location>
        <position position="75"/>
    </location>
    <ligand>
        <name>Mg(2+)</name>
        <dbReference type="ChEBI" id="CHEBI:18420"/>
        <label>1</label>
        <note>catalytic</note>
    </ligand>
</feature>
<evidence type="ECO:0000313" key="2">
    <source>
        <dbReference type="EMBL" id="RRR77743.1"/>
    </source>
</evidence>
<dbReference type="PRINTS" id="PR00377">
    <property type="entry name" value="IMPHPHTASES"/>
</dbReference>
<sequence length="265" mass="28851">MRVAQKKELLVSAIAIDEVRTWAAEAGRLARSYFNRVSHVRKADRSPVTQADLEIEIMLRERITARYPDHGIIGEEQGIGSIDREFVWCLDPIDGTAAFIAGLPTWGVSIGVLRYGEPYLGVIAMPLIEDCYWADVEGPAFRNDEVITVSSAARIDGNDWMGISSYAHRQYRFDFPGKMRSLSSVAADCCYVARGSAVGALIGRANLWDLAAGLSILRAAGAAIVGLSGAPLDVPPLLSHPKLSEPVIIGPPQLMATLRGYITRR</sequence>
<dbReference type="EMBL" id="RSAS01000048">
    <property type="protein sequence ID" value="RRR77743.1"/>
    <property type="molecule type" value="Genomic_DNA"/>
</dbReference>
<feature type="binding site" evidence="1">
    <location>
        <position position="94"/>
    </location>
    <ligand>
        <name>Mg(2+)</name>
        <dbReference type="ChEBI" id="CHEBI:18420"/>
        <label>1</label>
        <note>catalytic</note>
    </ligand>
</feature>
<reference evidence="2 3" key="1">
    <citation type="submission" date="2018-12" db="EMBL/GenBank/DDBJ databases">
        <title>Genome Sequence of Candidatus Viridilinea halotolerans isolated from saline sulfide-rich spring.</title>
        <authorList>
            <person name="Grouzdev D.S."/>
            <person name="Burganskaya E.I."/>
            <person name="Krutkina M.S."/>
            <person name="Sukhacheva M.V."/>
            <person name="Gorlenko V.M."/>
        </authorList>
    </citation>
    <scope>NUCLEOTIDE SEQUENCE [LARGE SCALE GENOMIC DNA]</scope>
    <source>
        <strain evidence="2">Chok-6</strain>
    </source>
</reference>
<dbReference type="PANTHER" id="PTHR20854:SF4">
    <property type="entry name" value="INOSITOL-1-MONOPHOSPHATASE-RELATED"/>
    <property type="match status" value="1"/>
</dbReference>
<dbReference type="PANTHER" id="PTHR20854">
    <property type="entry name" value="INOSITOL MONOPHOSPHATASE"/>
    <property type="match status" value="1"/>
</dbReference>
<dbReference type="GO" id="GO:0006020">
    <property type="term" value="P:inositol metabolic process"/>
    <property type="evidence" value="ECO:0007669"/>
    <property type="project" value="TreeGrafter"/>
</dbReference>
<feature type="binding site" evidence="1">
    <location>
        <position position="93"/>
    </location>
    <ligand>
        <name>Mg(2+)</name>
        <dbReference type="ChEBI" id="CHEBI:18420"/>
        <label>2</label>
    </ligand>
</feature>
<dbReference type="SUPFAM" id="SSF56655">
    <property type="entry name" value="Carbohydrate phosphatase"/>
    <property type="match status" value="1"/>
</dbReference>
<proteinExistence type="predicted"/>
<feature type="binding site" evidence="1">
    <location>
        <position position="91"/>
    </location>
    <ligand>
        <name>Mg(2+)</name>
        <dbReference type="ChEBI" id="CHEBI:18420"/>
        <label>1</label>
        <note>catalytic</note>
    </ligand>
</feature>
<dbReference type="InterPro" id="IPR000760">
    <property type="entry name" value="Inositol_monophosphatase-like"/>
</dbReference>
<dbReference type="Proteomes" id="UP000280307">
    <property type="component" value="Unassembled WGS sequence"/>
</dbReference>
<dbReference type="Pfam" id="PF00459">
    <property type="entry name" value="Inositol_P"/>
    <property type="match status" value="1"/>
</dbReference>
<comment type="caution">
    <text evidence="2">The sequence shown here is derived from an EMBL/GenBank/DDBJ whole genome shotgun (WGS) entry which is preliminary data.</text>
</comment>